<feature type="region of interest" description="Disordered" evidence="12">
    <location>
        <begin position="40"/>
        <end position="132"/>
    </location>
</feature>
<comment type="similarity">
    <text evidence="2">Belongs to the krueppel C2H2-type zinc-finger protein family.</text>
</comment>
<dbReference type="EMBL" id="CAJHJT010000034">
    <property type="protein sequence ID" value="CAD7005187.1"/>
    <property type="molecule type" value="Genomic_DNA"/>
</dbReference>
<feature type="domain" description="C2H2-type" evidence="13">
    <location>
        <begin position="372"/>
        <end position="394"/>
    </location>
</feature>
<accession>A0A811V5S5</accession>
<evidence type="ECO:0000256" key="12">
    <source>
        <dbReference type="SAM" id="MobiDB-lite"/>
    </source>
</evidence>
<keyword evidence="10" id="KW-0539">Nucleus</keyword>
<dbReference type="FunFam" id="3.30.160.60:FF:000185">
    <property type="entry name" value="zinc finger protein 319"/>
    <property type="match status" value="1"/>
</dbReference>
<protein>
    <submittedName>
        <fullName evidence="14">(Mediterranean fruit fly) hypothetical protein</fullName>
    </submittedName>
</protein>
<dbReference type="GO" id="GO:0003677">
    <property type="term" value="F:DNA binding"/>
    <property type="evidence" value="ECO:0007669"/>
    <property type="project" value="UniProtKB-KW"/>
</dbReference>
<evidence type="ECO:0000256" key="7">
    <source>
        <dbReference type="ARBA" id="ARBA00023015"/>
    </source>
</evidence>
<dbReference type="AlphaFoldDB" id="A0A811V5S5"/>
<dbReference type="Pfam" id="PF00096">
    <property type="entry name" value="zf-C2H2"/>
    <property type="match status" value="7"/>
</dbReference>
<keyword evidence="3" id="KW-0479">Metal-binding</keyword>
<keyword evidence="15" id="KW-1185">Reference proteome</keyword>
<dbReference type="PROSITE" id="PS50157">
    <property type="entry name" value="ZINC_FINGER_C2H2_2"/>
    <property type="match status" value="7"/>
</dbReference>
<proteinExistence type="inferred from homology"/>
<dbReference type="PANTHER" id="PTHR24394:SF29">
    <property type="entry name" value="MYONEURIN"/>
    <property type="match status" value="1"/>
</dbReference>
<dbReference type="InterPro" id="IPR013087">
    <property type="entry name" value="Znf_C2H2_type"/>
</dbReference>
<feature type="compositionally biased region" description="Low complexity" evidence="12">
    <location>
        <begin position="50"/>
        <end position="66"/>
    </location>
</feature>
<sequence>MVAVLKAKKKLLKVKSIKFIKIPIFLQNLKMVRSRRSISKEDASSVHTDSGVSLSSPPASSSVHNSGDGEETRPIRKRKQLRQRVSSVKTAKKARPSTVEPVEVTAVVKRQKLSDSANSADSENDSAPSPKQLVDLGDKLAQDGENLVHVIDSITVDIDNPDALTKEALASDMQLALSQSEAIDTINSAFIVIPVAADTEETVQSIDLSDKSVIVLTTVSENSISAADSAFSETDVTQSAADLSDITHSVPNDSIISTADSHSAIADGSLTPAANKRSGKVFMRKVHICHICSKQFRGNNDLRRHMLIHSDERPYKCEHCGNCYRQAVNLRNHINCAHTNQRQFACAQCPKMFAIKERLRLHMRLHSGEKPYACKDCDKRFARGGHLKQHVMSHHKSSIKQYVCEKCSTSFSSTSNLRAHMDRHENGPEHYCEICKEHFPNEPVLKAHINKLHYKLGQFDCDICKETIEDDELAKHMKTHTNVKAHVCEVCKSYFTQKSQYNVHMRMHTGERPYQCRICWQTYAYSSVLKLHIRKHTGEKPFQCLVCTDVVAFSQLAHYKTHMKKIHKQNNPYMCEGCHQFFKVKAELQSHMQQCDNCNVDVEKENAKNNDLQTLSHIRFLMALLLKKISSQQKLQQLGYEKRLIDNVVVASLKLANRKACEDQSLPAIERMRRNVEEFLNWIVPAKAMETFRQEQQSIDDILDKIVTMYMKHK</sequence>
<gene>
    <name evidence="14" type="ORF">CCAP1982_LOCUS13547</name>
</gene>
<comment type="subcellular location">
    <subcellularLocation>
        <location evidence="1">Nucleus</location>
    </subcellularLocation>
</comment>
<evidence type="ECO:0000256" key="2">
    <source>
        <dbReference type="ARBA" id="ARBA00006991"/>
    </source>
</evidence>
<feature type="domain" description="C2H2-type" evidence="13">
    <location>
        <begin position="486"/>
        <end position="513"/>
    </location>
</feature>
<feature type="domain" description="C2H2-type" evidence="13">
    <location>
        <begin position="402"/>
        <end position="429"/>
    </location>
</feature>
<keyword evidence="7" id="KW-0805">Transcription regulation</keyword>
<dbReference type="FunFam" id="3.30.160.60:FF:000325">
    <property type="entry name" value="ZFP90 zinc finger protein"/>
    <property type="match status" value="1"/>
</dbReference>
<evidence type="ECO:0000313" key="14">
    <source>
        <dbReference type="EMBL" id="CAD7005187.1"/>
    </source>
</evidence>
<evidence type="ECO:0000259" key="13">
    <source>
        <dbReference type="PROSITE" id="PS50157"/>
    </source>
</evidence>
<reference evidence="14" key="1">
    <citation type="submission" date="2020-11" db="EMBL/GenBank/DDBJ databases">
        <authorList>
            <person name="Whitehead M."/>
        </authorList>
    </citation>
    <scope>NUCLEOTIDE SEQUENCE</scope>
    <source>
        <strain evidence="14">EGII</strain>
    </source>
</reference>
<dbReference type="InterPro" id="IPR036236">
    <property type="entry name" value="Znf_C2H2_sf"/>
</dbReference>
<dbReference type="SMART" id="SM00355">
    <property type="entry name" value="ZnF_C2H2"/>
    <property type="match status" value="11"/>
</dbReference>
<dbReference type="PANTHER" id="PTHR24394">
    <property type="entry name" value="ZINC FINGER PROTEIN"/>
    <property type="match status" value="1"/>
</dbReference>
<keyword evidence="8" id="KW-0238">DNA-binding</keyword>
<dbReference type="Gene3D" id="3.30.160.60">
    <property type="entry name" value="Classic Zinc Finger"/>
    <property type="match status" value="9"/>
</dbReference>
<feature type="domain" description="C2H2-type" evidence="13">
    <location>
        <begin position="514"/>
        <end position="541"/>
    </location>
</feature>
<feature type="domain" description="C2H2-type" evidence="13">
    <location>
        <begin position="315"/>
        <end position="343"/>
    </location>
</feature>
<dbReference type="SUPFAM" id="SSF57667">
    <property type="entry name" value="beta-beta-alpha zinc fingers"/>
    <property type="match status" value="6"/>
</dbReference>
<evidence type="ECO:0000256" key="5">
    <source>
        <dbReference type="ARBA" id="ARBA00022771"/>
    </source>
</evidence>
<evidence type="ECO:0000256" key="11">
    <source>
        <dbReference type="PROSITE-ProRule" id="PRU00042"/>
    </source>
</evidence>
<keyword evidence="5 11" id="KW-0863">Zinc-finger</keyword>
<evidence type="ECO:0000256" key="8">
    <source>
        <dbReference type="ARBA" id="ARBA00023125"/>
    </source>
</evidence>
<dbReference type="PROSITE" id="PS00028">
    <property type="entry name" value="ZINC_FINGER_C2H2_1"/>
    <property type="match status" value="7"/>
</dbReference>
<dbReference type="GO" id="GO:0000981">
    <property type="term" value="F:DNA-binding transcription factor activity, RNA polymerase II-specific"/>
    <property type="evidence" value="ECO:0007669"/>
    <property type="project" value="TreeGrafter"/>
</dbReference>
<keyword evidence="4" id="KW-0677">Repeat</keyword>
<evidence type="ECO:0000256" key="9">
    <source>
        <dbReference type="ARBA" id="ARBA00023163"/>
    </source>
</evidence>
<keyword evidence="9" id="KW-0804">Transcription</keyword>
<feature type="domain" description="C2H2-type" evidence="13">
    <location>
        <begin position="344"/>
        <end position="371"/>
    </location>
</feature>
<dbReference type="FunFam" id="3.30.160.60:FF:000446">
    <property type="entry name" value="Zinc finger protein"/>
    <property type="match status" value="2"/>
</dbReference>
<evidence type="ECO:0000256" key="3">
    <source>
        <dbReference type="ARBA" id="ARBA00022723"/>
    </source>
</evidence>
<evidence type="ECO:0000313" key="15">
    <source>
        <dbReference type="Proteomes" id="UP000606786"/>
    </source>
</evidence>
<keyword evidence="6" id="KW-0862">Zinc</keyword>
<comment type="caution">
    <text evidence="14">The sequence shown here is derived from an EMBL/GenBank/DDBJ whole genome shotgun (WGS) entry which is preliminary data.</text>
</comment>
<evidence type="ECO:0000256" key="10">
    <source>
        <dbReference type="ARBA" id="ARBA00023242"/>
    </source>
</evidence>
<organism evidence="14 15">
    <name type="scientific">Ceratitis capitata</name>
    <name type="common">Mediterranean fruit fly</name>
    <name type="synonym">Tephritis capitata</name>
    <dbReference type="NCBI Taxonomy" id="7213"/>
    <lineage>
        <taxon>Eukaryota</taxon>
        <taxon>Metazoa</taxon>
        <taxon>Ecdysozoa</taxon>
        <taxon>Arthropoda</taxon>
        <taxon>Hexapoda</taxon>
        <taxon>Insecta</taxon>
        <taxon>Pterygota</taxon>
        <taxon>Neoptera</taxon>
        <taxon>Endopterygota</taxon>
        <taxon>Diptera</taxon>
        <taxon>Brachycera</taxon>
        <taxon>Muscomorpha</taxon>
        <taxon>Tephritoidea</taxon>
        <taxon>Tephritidae</taxon>
        <taxon>Ceratitis</taxon>
        <taxon>Ceratitis</taxon>
    </lineage>
</organism>
<dbReference type="Proteomes" id="UP000606786">
    <property type="component" value="Unassembled WGS sequence"/>
</dbReference>
<dbReference type="GO" id="GO:0008270">
    <property type="term" value="F:zinc ion binding"/>
    <property type="evidence" value="ECO:0007669"/>
    <property type="project" value="UniProtKB-KW"/>
</dbReference>
<evidence type="ECO:0000256" key="1">
    <source>
        <dbReference type="ARBA" id="ARBA00004123"/>
    </source>
</evidence>
<feature type="compositionally biased region" description="Low complexity" evidence="12">
    <location>
        <begin position="114"/>
        <end position="130"/>
    </location>
</feature>
<evidence type="ECO:0000256" key="6">
    <source>
        <dbReference type="ARBA" id="ARBA00022833"/>
    </source>
</evidence>
<dbReference type="OrthoDB" id="3156061at2759"/>
<dbReference type="GO" id="GO:0005634">
    <property type="term" value="C:nucleus"/>
    <property type="evidence" value="ECO:0007669"/>
    <property type="project" value="UniProtKB-SubCell"/>
</dbReference>
<feature type="domain" description="C2H2-type" evidence="13">
    <location>
        <begin position="287"/>
        <end position="314"/>
    </location>
</feature>
<evidence type="ECO:0000256" key="4">
    <source>
        <dbReference type="ARBA" id="ARBA00022737"/>
    </source>
</evidence>
<name>A0A811V5S5_CERCA</name>